<evidence type="ECO:0000313" key="2">
    <source>
        <dbReference type="Proteomes" id="UP001367508"/>
    </source>
</evidence>
<sequence length="236" mass="26158">MGKARRTIKKPWTNTPSQSFHLYLFWDSWTLLIFYGPSIQPSGISDLGEAFECSISSIPIHSFLIGKALCPALLRRSLDVRIKFKILGAHAPFQYQTEVYNGSNSIFANKAQFVALLTSILSTLCGSDTSITNTRSCSMKPICFPLWEDCESACSYCDTVFSSLSSLGLQNVTALKPLLVTMARHGSDRKPTLMICMCITLTLNLAWYFVTDTAGVYVFFGALVVDVVMPKEVSFI</sequence>
<evidence type="ECO:0000313" key="1">
    <source>
        <dbReference type="EMBL" id="KAK7328662.1"/>
    </source>
</evidence>
<dbReference type="AlphaFoldDB" id="A0AAN9L3E3"/>
<reference evidence="1 2" key="1">
    <citation type="submission" date="2024-01" db="EMBL/GenBank/DDBJ databases">
        <title>The genomes of 5 underutilized Papilionoideae crops provide insights into root nodulation and disease resistanc.</title>
        <authorList>
            <person name="Jiang F."/>
        </authorList>
    </citation>
    <scope>NUCLEOTIDE SEQUENCE [LARGE SCALE GENOMIC DNA]</scope>
    <source>
        <strain evidence="1">LVBAO_FW01</strain>
        <tissue evidence="1">Leaves</tissue>
    </source>
</reference>
<gene>
    <name evidence="1" type="ORF">VNO77_22776</name>
</gene>
<accession>A0AAN9L3E3</accession>
<dbReference type="Proteomes" id="UP001367508">
    <property type="component" value="Unassembled WGS sequence"/>
</dbReference>
<name>A0AAN9L3E3_CANGL</name>
<dbReference type="EMBL" id="JAYMYQ010000005">
    <property type="protein sequence ID" value="KAK7328662.1"/>
    <property type="molecule type" value="Genomic_DNA"/>
</dbReference>
<organism evidence="1 2">
    <name type="scientific">Canavalia gladiata</name>
    <name type="common">Sword bean</name>
    <name type="synonym">Dolichos gladiatus</name>
    <dbReference type="NCBI Taxonomy" id="3824"/>
    <lineage>
        <taxon>Eukaryota</taxon>
        <taxon>Viridiplantae</taxon>
        <taxon>Streptophyta</taxon>
        <taxon>Embryophyta</taxon>
        <taxon>Tracheophyta</taxon>
        <taxon>Spermatophyta</taxon>
        <taxon>Magnoliopsida</taxon>
        <taxon>eudicotyledons</taxon>
        <taxon>Gunneridae</taxon>
        <taxon>Pentapetalae</taxon>
        <taxon>rosids</taxon>
        <taxon>fabids</taxon>
        <taxon>Fabales</taxon>
        <taxon>Fabaceae</taxon>
        <taxon>Papilionoideae</taxon>
        <taxon>50 kb inversion clade</taxon>
        <taxon>NPAAA clade</taxon>
        <taxon>indigoferoid/millettioid clade</taxon>
        <taxon>Phaseoleae</taxon>
        <taxon>Canavalia</taxon>
    </lineage>
</organism>
<comment type="caution">
    <text evidence="1">The sequence shown here is derived from an EMBL/GenBank/DDBJ whole genome shotgun (WGS) entry which is preliminary data.</text>
</comment>
<protein>
    <submittedName>
        <fullName evidence="1">Uncharacterized protein</fullName>
    </submittedName>
</protein>
<keyword evidence="2" id="KW-1185">Reference proteome</keyword>
<proteinExistence type="predicted"/>